<feature type="domain" description="Methyltransferase FkbM" evidence="1">
    <location>
        <begin position="72"/>
        <end position="228"/>
    </location>
</feature>
<dbReference type="AlphaFoldDB" id="A0A142W0V4"/>
<dbReference type="InterPro" id="IPR052514">
    <property type="entry name" value="SAM-dependent_MTase"/>
</dbReference>
<name>A0A142W0V4_9SPHN</name>
<evidence type="ECO:0000313" key="2">
    <source>
        <dbReference type="EMBL" id="AMU95631.1"/>
    </source>
</evidence>
<dbReference type="STRING" id="1219058.AOA14_13535"/>
<protein>
    <recommendedName>
        <fullName evidence="1">Methyltransferase FkbM domain-containing protein</fullName>
    </recommendedName>
</protein>
<dbReference type="Gene3D" id="3.40.50.150">
    <property type="entry name" value="Vaccinia Virus protein VP39"/>
    <property type="match status" value="1"/>
</dbReference>
<organism evidence="2 3">
    <name type="scientific">Sphingopyxis terrae subsp. terrae NBRC 15098</name>
    <dbReference type="NCBI Taxonomy" id="1219058"/>
    <lineage>
        <taxon>Bacteria</taxon>
        <taxon>Pseudomonadati</taxon>
        <taxon>Pseudomonadota</taxon>
        <taxon>Alphaproteobacteria</taxon>
        <taxon>Sphingomonadales</taxon>
        <taxon>Sphingomonadaceae</taxon>
        <taxon>Sphingopyxis</taxon>
    </lineage>
</organism>
<reference evidence="2 3" key="2">
    <citation type="journal article" date="2016" name="Genome Announc.">
        <title>Complete Genome Sequence of Sphingopyxis terrae Strain 203-1 (NBRC 111660), a Polyethylene Glycol Degrader.</title>
        <authorList>
            <person name="Ohtsubo Y."/>
            <person name="Nonoyama S."/>
            <person name="Nagata Y."/>
            <person name="Numata M."/>
            <person name="Tsuchikane K."/>
            <person name="Hosoyama A."/>
            <person name="Yamazoe A."/>
            <person name="Tsuda M."/>
            <person name="Fujita N."/>
            <person name="Kawai F."/>
        </authorList>
    </citation>
    <scope>NUCLEOTIDE SEQUENCE [LARGE SCALE GENOMIC DNA]</scope>
    <source>
        <strain evidence="2 3">203-1</strain>
    </source>
</reference>
<dbReference type="Pfam" id="PF05050">
    <property type="entry name" value="Methyltransf_21"/>
    <property type="match status" value="1"/>
</dbReference>
<dbReference type="PANTHER" id="PTHR34203:SF15">
    <property type="entry name" value="SLL1173 PROTEIN"/>
    <property type="match status" value="1"/>
</dbReference>
<evidence type="ECO:0000259" key="1">
    <source>
        <dbReference type="Pfam" id="PF05050"/>
    </source>
</evidence>
<dbReference type="EMBL" id="CP013342">
    <property type="protein sequence ID" value="AMU95631.1"/>
    <property type="molecule type" value="Genomic_DNA"/>
</dbReference>
<reference evidence="3" key="1">
    <citation type="submission" date="2015-11" db="EMBL/GenBank/DDBJ databases">
        <title>Complete genome sequence of a polyethylene glycol-degrading strain Sphingopyxis terrae strain 203-1 (NBRC 15098).</title>
        <authorList>
            <person name="Yoshiyuki O."/>
            <person name="Shouta N."/>
            <person name="Nagata Y."/>
            <person name="Numata M."/>
            <person name="Tsuchikane K."/>
            <person name="Hosoyama A."/>
            <person name="Yamazoe A."/>
            <person name="Tsuda M."/>
            <person name="Fujita N."/>
            <person name="Kawai F."/>
        </authorList>
    </citation>
    <scope>NUCLEOTIDE SEQUENCE [LARGE SCALE GENOMIC DNA]</scope>
    <source>
        <strain evidence="3">203-1</strain>
    </source>
</reference>
<evidence type="ECO:0000313" key="3">
    <source>
        <dbReference type="Proteomes" id="UP000076234"/>
    </source>
</evidence>
<dbReference type="Proteomes" id="UP000076234">
    <property type="component" value="Chromosome"/>
</dbReference>
<dbReference type="NCBIfam" id="TIGR01444">
    <property type="entry name" value="fkbM_fam"/>
    <property type="match status" value="1"/>
</dbReference>
<dbReference type="SUPFAM" id="SSF53335">
    <property type="entry name" value="S-adenosyl-L-methionine-dependent methyltransferases"/>
    <property type="match status" value="1"/>
</dbReference>
<dbReference type="InterPro" id="IPR006342">
    <property type="entry name" value="FkbM_mtfrase"/>
</dbReference>
<accession>A0A142W0V4</accession>
<dbReference type="PANTHER" id="PTHR34203">
    <property type="entry name" value="METHYLTRANSFERASE, FKBM FAMILY PROTEIN"/>
    <property type="match status" value="1"/>
</dbReference>
<dbReference type="KEGG" id="ster:AOA14_13535"/>
<gene>
    <name evidence="2" type="ORF">AOA14_13535</name>
</gene>
<proteinExistence type="predicted"/>
<sequence length="284" mass="31374">MAKVSRFVTNRKLHKLAREHHTAGYPQMAIFSHDHIGHVINIDGRYEDDYLCAAFGWLGGFVEDMGESVALDVGANIGNHSIFFARYFREVHSFEPNPRTFELLKFNAAQAANVIPHRQGLSDADVVGTLHENPTNMGGTFIEVCGPDTVPGTGVPLATLDSFVLNRTLGRIGFIKIDTEGFEARILRGATAVIAANHPVIMFELSPSDFGPKGSEVANLLAGMGYDFVSVERNFEFGESRLGRYSGFLLRTLFGERLEVRPVARFNPGFYQMIVAVHRDVKVA</sequence>
<dbReference type="InterPro" id="IPR029063">
    <property type="entry name" value="SAM-dependent_MTases_sf"/>
</dbReference>